<comment type="caution">
    <text evidence="1">The sequence shown here is derived from an EMBL/GenBank/DDBJ whole genome shotgun (WGS) entry which is preliminary data.</text>
</comment>
<protein>
    <submittedName>
        <fullName evidence="1">Uncharacterized protein</fullName>
    </submittedName>
</protein>
<evidence type="ECO:0000313" key="2">
    <source>
        <dbReference type="Proteomes" id="UP000286063"/>
    </source>
</evidence>
<dbReference type="Proteomes" id="UP000286063">
    <property type="component" value="Unassembled WGS sequence"/>
</dbReference>
<sequence length="98" mass="11157">MKAKIISTGEILKVGYITMLRDDDSLYNASVHDIEIIDDSTDKAIDWEQRRYEIAKDALAGIISEESIPGTDPFHYIDKDVSRAIEYADELIKHLKSK</sequence>
<reference evidence="1 2" key="1">
    <citation type="submission" date="2018-08" db="EMBL/GenBank/DDBJ databases">
        <title>A genome reference for cultivated species of the human gut microbiota.</title>
        <authorList>
            <person name="Zou Y."/>
            <person name="Xue W."/>
            <person name="Luo G."/>
        </authorList>
    </citation>
    <scope>NUCLEOTIDE SEQUENCE [LARGE SCALE GENOMIC DNA]</scope>
    <source>
        <strain evidence="1 2">OF02-7</strain>
    </source>
</reference>
<proteinExistence type="predicted"/>
<gene>
    <name evidence="1" type="ORF">DXA50_00300</name>
</gene>
<evidence type="ECO:0000313" key="1">
    <source>
        <dbReference type="EMBL" id="RGY21329.1"/>
    </source>
</evidence>
<accession>A0A413ITU4</accession>
<organism evidence="1 2">
    <name type="scientific">Butyricimonas virosa</name>
    <dbReference type="NCBI Taxonomy" id="544645"/>
    <lineage>
        <taxon>Bacteria</taxon>
        <taxon>Pseudomonadati</taxon>
        <taxon>Bacteroidota</taxon>
        <taxon>Bacteroidia</taxon>
        <taxon>Bacteroidales</taxon>
        <taxon>Odoribacteraceae</taxon>
        <taxon>Butyricimonas</taxon>
    </lineage>
</organism>
<dbReference type="EMBL" id="QSCR01000001">
    <property type="protein sequence ID" value="RGY21329.1"/>
    <property type="molecule type" value="Genomic_DNA"/>
</dbReference>
<dbReference type="AlphaFoldDB" id="A0A413ITU4"/>
<name>A0A413ITU4_9BACT</name>